<dbReference type="AlphaFoldDB" id="A0A0R2JMA6"/>
<accession>A0A0R2JMA6</accession>
<keyword evidence="1" id="KW-0472">Membrane</keyword>
<dbReference type="EMBL" id="JQBP01000003">
    <property type="protein sequence ID" value="KRN75085.1"/>
    <property type="molecule type" value="Genomic_DNA"/>
</dbReference>
<dbReference type="PATRIC" id="fig|1616.3.peg.865"/>
<evidence type="ECO:0000313" key="3">
    <source>
        <dbReference type="Proteomes" id="UP000051655"/>
    </source>
</evidence>
<organism evidence="2 3">
    <name type="scientific">Weissella kandleri</name>
    <dbReference type="NCBI Taxonomy" id="1616"/>
    <lineage>
        <taxon>Bacteria</taxon>
        <taxon>Bacillati</taxon>
        <taxon>Bacillota</taxon>
        <taxon>Bacilli</taxon>
        <taxon>Lactobacillales</taxon>
        <taxon>Lactobacillaceae</taxon>
        <taxon>Weissella</taxon>
    </lineage>
</organism>
<sequence length="70" mass="8110">MHRFSTFLGAIGCFLILISWNVLVGSLQWDNWILIIGDIILFVLLSIGMTRLTVWSEKTRQKKQESVDEK</sequence>
<evidence type="ECO:0000256" key="1">
    <source>
        <dbReference type="SAM" id="Phobius"/>
    </source>
</evidence>
<keyword evidence="3" id="KW-1185">Reference proteome</keyword>
<dbReference type="RefSeq" id="WP_057755214.1">
    <property type="nucleotide sequence ID" value="NZ_JQBP01000003.1"/>
</dbReference>
<name>A0A0R2JMA6_9LACO</name>
<comment type="caution">
    <text evidence="2">The sequence shown here is derived from an EMBL/GenBank/DDBJ whole genome shotgun (WGS) entry which is preliminary data.</text>
</comment>
<protein>
    <submittedName>
        <fullName evidence="2">Uncharacterized protein</fullName>
    </submittedName>
</protein>
<dbReference type="OrthoDB" id="9814417at2"/>
<feature type="transmembrane region" description="Helical" evidence="1">
    <location>
        <begin position="32"/>
        <end position="54"/>
    </location>
</feature>
<proteinExistence type="predicted"/>
<dbReference type="Proteomes" id="UP000051655">
    <property type="component" value="Unassembled WGS sequence"/>
</dbReference>
<evidence type="ECO:0000313" key="2">
    <source>
        <dbReference type="EMBL" id="KRN75085.1"/>
    </source>
</evidence>
<keyword evidence="1" id="KW-0812">Transmembrane</keyword>
<reference evidence="2 3" key="1">
    <citation type="journal article" date="2015" name="Genome Announc.">
        <title>Expanding the biotechnology potential of lactobacilli through comparative genomics of 213 strains and associated genera.</title>
        <authorList>
            <person name="Sun Z."/>
            <person name="Harris H.M."/>
            <person name="McCann A."/>
            <person name="Guo C."/>
            <person name="Argimon S."/>
            <person name="Zhang W."/>
            <person name="Yang X."/>
            <person name="Jeffery I.B."/>
            <person name="Cooney J.C."/>
            <person name="Kagawa T.F."/>
            <person name="Liu W."/>
            <person name="Song Y."/>
            <person name="Salvetti E."/>
            <person name="Wrobel A."/>
            <person name="Rasinkangas P."/>
            <person name="Parkhill J."/>
            <person name="Rea M.C."/>
            <person name="O'Sullivan O."/>
            <person name="Ritari J."/>
            <person name="Douillard F.P."/>
            <person name="Paul Ross R."/>
            <person name="Yang R."/>
            <person name="Briner A.E."/>
            <person name="Felis G.E."/>
            <person name="de Vos W.M."/>
            <person name="Barrangou R."/>
            <person name="Klaenhammer T.R."/>
            <person name="Caufield P.W."/>
            <person name="Cui Y."/>
            <person name="Zhang H."/>
            <person name="O'Toole P.W."/>
        </authorList>
    </citation>
    <scope>NUCLEOTIDE SEQUENCE [LARGE SCALE GENOMIC DNA]</scope>
    <source>
        <strain evidence="2 3">DSM 20593</strain>
    </source>
</reference>
<gene>
    <name evidence="2" type="ORF">IV73_GL000845</name>
</gene>
<feature type="transmembrane region" description="Helical" evidence="1">
    <location>
        <begin position="7"/>
        <end position="26"/>
    </location>
</feature>
<dbReference type="STRING" id="1616.IV73_GL000845"/>
<keyword evidence="1" id="KW-1133">Transmembrane helix</keyword>